<name>A0A835YVT0_9STRA</name>
<protein>
    <submittedName>
        <fullName evidence="2">Uncharacterized protein</fullName>
    </submittedName>
</protein>
<gene>
    <name evidence="2" type="ORF">JKP88DRAFT_245749</name>
</gene>
<keyword evidence="3" id="KW-1185">Reference proteome</keyword>
<evidence type="ECO:0000313" key="2">
    <source>
        <dbReference type="EMBL" id="KAG5182316.1"/>
    </source>
</evidence>
<dbReference type="EMBL" id="JAFCMP010000257">
    <property type="protein sequence ID" value="KAG5182316.1"/>
    <property type="molecule type" value="Genomic_DNA"/>
</dbReference>
<feature type="region of interest" description="Disordered" evidence="1">
    <location>
        <begin position="34"/>
        <end position="79"/>
    </location>
</feature>
<feature type="compositionally biased region" description="Basic residues" evidence="1">
    <location>
        <begin position="176"/>
        <end position="192"/>
    </location>
</feature>
<feature type="region of interest" description="Disordered" evidence="1">
    <location>
        <begin position="120"/>
        <end position="192"/>
    </location>
</feature>
<evidence type="ECO:0000313" key="3">
    <source>
        <dbReference type="Proteomes" id="UP000664859"/>
    </source>
</evidence>
<comment type="caution">
    <text evidence="2">The sequence shown here is derived from an EMBL/GenBank/DDBJ whole genome shotgun (WGS) entry which is preliminary data.</text>
</comment>
<accession>A0A835YVT0</accession>
<dbReference type="Proteomes" id="UP000664859">
    <property type="component" value="Unassembled WGS sequence"/>
</dbReference>
<evidence type="ECO:0000256" key="1">
    <source>
        <dbReference type="SAM" id="MobiDB-lite"/>
    </source>
</evidence>
<proteinExistence type="predicted"/>
<dbReference type="AlphaFoldDB" id="A0A835YVT0"/>
<organism evidence="2 3">
    <name type="scientific">Tribonema minus</name>
    <dbReference type="NCBI Taxonomy" id="303371"/>
    <lineage>
        <taxon>Eukaryota</taxon>
        <taxon>Sar</taxon>
        <taxon>Stramenopiles</taxon>
        <taxon>Ochrophyta</taxon>
        <taxon>PX clade</taxon>
        <taxon>Xanthophyceae</taxon>
        <taxon>Tribonematales</taxon>
        <taxon>Tribonemataceae</taxon>
        <taxon>Tribonema</taxon>
    </lineage>
</organism>
<sequence length="192" mass="21213">MEAERAGFNGFCDPRRNTARHIAQTLWRRRGIAHHRSDLSSRRQARTCTGRPARPIGTTPLVEQRERPTSTTAKQARAPRDLQAARLVCTRVTTSFGHIALLYVQLLVNGAQEGSGVGAVDAAAEPQGHARRTGGGAHALQRQQLAPHIVQQQQQQCTPQQQQQPPPQCESAVPSSKRRHSLCKPRRPVHTQ</sequence>
<feature type="compositionally biased region" description="Low complexity" evidence="1">
    <location>
        <begin position="143"/>
        <end position="163"/>
    </location>
</feature>
<reference evidence="2" key="1">
    <citation type="submission" date="2021-02" db="EMBL/GenBank/DDBJ databases">
        <title>First Annotated Genome of the Yellow-green Alga Tribonema minus.</title>
        <authorList>
            <person name="Mahan K.M."/>
        </authorList>
    </citation>
    <scope>NUCLEOTIDE SEQUENCE</scope>
    <source>
        <strain evidence="2">UTEX B ZZ1240</strain>
    </source>
</reference>